<reference evidence="2" key="1">
    <citation type="submission" date="2020-10" db="EMBL/GenBank/DDBJ databases">
        <title>High-Quality Genome Resource of Clonostachys rosea strain S41 by Oxford Nanopore Long-Read Sequencing.</title>
        <authorList>
            <person name="Wang H."/>
        </authorList>
    </citation>
    <scope>NUCLEOTIDE SEQUENCE</scope>
    <source>
        <strain evidence="2">S41</strain>
    </source>
</reference>
<dbReference type="Proteomes" id="UP000616885">
    <property type="component" value="Unassembled WGS sequence"/>
</dbReference>
<feature type="compositionally biased region" description="Polar residues" evidence="1">
    <location>
        <begin position="39"/>
        <end position="52"/>
    </location>
</feature>
<feature type="region of interest" description="Disordered" evidence="1">
    <location>
        <begin position="38"/>
        <end position="66"/>
    </location>
</feature>
<accession>A0A8H7NDD7</accession>
<sequence>MTTCASQFNKCLAPGLPLVTACCFQDCLLAPGETRRVSPWQTARTGNFQNDSSSHDKDDGEQQGTTYRDNWFHIAPKAPILLDPSSLKTPTPTNCLRSN</sequence>
<dbReference type="EMBL" id="JADCTT010000004">
    <property type="protein sequence ID" value="KAF9753745.1"/>
    <property type="molecule type" value="Genomic_DNA"/>
</dbReference>
<protein>
    <submittedName>
        <fullName evidence="2">Uncharacterized protein</fullName>
    </submittedName>
</protein>
<evidence type="ECO:0000313" key="3">
    <source>
        <dbReference type="Proteomes" id="UP000616885"/>
    </source>
</evidence>
<comment type="caution">
    <text evidence="2">The sequence shown here is derived from an EMBL/GenBank/DDBJ whole genome shotgun (WGS) entry which is preliminary data.</text>
</comment>
<dbReference type="AlphaFoldDB" id="A0A8H7NDD7"/>
<evidence type="ECO:0000313" key="2">
    <source>
        <dbReference type="EMBL" id="KAF9753745.1"/>
    </source>
</evidence>
<gene>
    <name evidence="2" type="ORF">IM811_012503</name>
</gene>
<organism evidence="2 3">
    <name type="scientific">Bionectria ochroleuca</name>
    <name type="common">Gliocladium roseum</name>
    <dbReference type="NCBI Taxonomy" id="29856"/>
    <lineage>
        <taxon>Eukaryota</taxon>
        <taxon>Fungi</taxon>
        <taxon>Dikarya</taxon>
        <taxon>Ascomycota</taxon>
        <taxon>Pezizomycotina</taxon>
        <taxon>Sordariomycetes</taxon>
        <taxon>Hypocreomycetidae</taxon>
        <taxon>Hypocreales</taxon>
        <taxon>Bionectriaceae</taxon>
        <taxon>Clonostachys</taxon>
    </lineage>
</organism>
<name>A0A8H7NDD7_BIOOC</name>
<proteinExistence type="predicted"/>
<evidence type="ECO:0000256" key="1">
    <source>
        <dbReference type="SAM" id="MobiDB-lite"/>
    </source>
</evidence>